<dbReference type="GO" id="GO:0031177">
    <property type="term" value="F:phosphopantetheine binding"/>
    <property type="evidence" value="ECO:0007669"/>
    <property type="project" value="TreeGrafter"/>
</dbReference>
<keyword evidence="1" id="KW-0596">Phosphopantetheine</keyword>
<evidence type="ECO:0000256" key="1">
    <source>
        <dbReference type="ARBA" id="ARBA00022450"/>
    </source>
</evidence>
<evidence type="ECO:0008006" key="8">
    <source>
        <dbReference type="Google" id="ProtNLM"/>
    </source>
</evidence>
<dbReference type="Gene3D" id="3.30.300.30">
    <property type="match status" value="1"/>
</dbReference>
<dbReference type="Pfam" id="PF00975">
    <property type="entry name" value="Thioesterase"/>
    <property type="match status" value="1"/>
</dbReference>
<comment type="caution">
    <text evidence="6">The sequence shown here is derived from an EMBL/GenBank/DDBJ whole genome shotgun (WGS) entry which is preliminary data.</text>
</comment>
<keyword evidence="2" id="KW-0597">Phosphoprotein</keyword>
<dbReference type="Pfam" id="PF00668">
    <property type="entry name" value="Condensation"/>
    <property type="match status" value="1"/>
</dbReference>
<evidence type="ECO:0000259" key="5">
    <source>
        <dbReference type="Pfam" id="PF00975"/>
    </source>
</evidence>
<dbReference type="SUPFAM" id="SSF53474">
    <property type="entry name" value="alpha/beta-Hydrolases"/>
    <property type="match status" value="1"/>
</dbReference>
<dbReference type="GO" id="GO:0043041">
    <property type="term" value="P:amino acid activation for nonribosomal peptide biosynthetic process"/>
    <property type="evidence" value="ECO:0007669"/>
    <property type="project" value="TreeGrafter"/>
</dbReference>
<dbReference type="InterPro" id="IPR029058">
    <property type="entry name" value="AB_hydrolase_fold"/>
</dbReference>
<dbReference type="OrthoDB" id="329835at2759"/>
<evidence type="ECO:0000259" key="4">
    <source>
        <dbReference type="Pfam" id="PF00668"/>
    </source>
</evidence>
<gene>
    <name evidence="6" type="ORF">BGZ65_004787</name>
</gene>
<dbReference type="GO" id="GO:0005737">
    <property type="term" value="C:cytoplasm"/>
    <property type="evidence" value="ECO:0007669"/>
    <property type="project" value="TreeGrafter"/>
</dbReference>
<dbReference type="GO" id="GO:0044550">
    <property type="term" value="P:secondary metabolite biosynthetic process"/>
    <property type="evidence" value="ECO:0007669"/>
    <property type="project" value="TreeGrafter"/>
</dbReference>
<dbReference type="FunFam" id="2.30.38.10:FF:000001">
    <property type="entry name" value="Non-ribosomal peptide synthetase PvdI"/>
    <property type="match status" value="1"/>
</dbReference>
<dbReference type="InterPro" id="IPR000873">
    <property type="entry name" value="AMP-dep_synth/lig_dom"/>
</dbReference>
<dbReference type="PANTHER" id="PTHR45527">
    <property type="entry name" value="NONRIBOSOMAL PEPTIDE SYNTHETASE"/>
    <property type="match status" value="1"/>
</dbReference>
<dbReference type="SUPFAM" id="SSF56801">
    <property type="entry name" value="Acetyl-CoA synthetase-like"/>
    <property type="match status" value="2"/>
</dbReference>
<dbReference type="InterPro" id="IPR042099">
    <property type="entry name" value="ANL_N_sf"/>
</dbReference>
<dbReference type="Gene3D" id="3.40.50.1820">
    <property type="entry name" value="alpha/beta hydrolase"/>
    <property type="match status" value="1"/>
</dbReference>
<dbReference type="Pfam" id="PF00501">
    <property type="entry name" value="AMP-binding"/>
    <property type="match status" value="2"/>
</dbReference>
<evidence type="ECO:0000256" key="2">
    <source>
        <dbReference type="ARBA" id="ARBA00022553"/>
    </source>
</evidence>
<dbReference type="EMBL" id="JAAAHW010006922">
    <property type="protein sequence ID" value="KAF9953263.1"/>
    <property type="molecule type" value="Genomic_DNA"/>
</dbReference>
<feature type="domain" description="AMP-dependent synthetase/ligase" evidence="3">
    <location>
        <begin position="220"/>
        <end position="263"/>
    </location>
</feature>
<dbReference type="InterPro" id="IPR036736">
    <property type="entry name" value="ACP-like_sf"/>
</dbReference>
<dbReference type="PANTHER" id="PTHR45527:SF1">
    <property type="entry name" value="FATTY ACID SYNTHASE"/>
    <property type="match status" value="1"/>
</dbReference>
<dbReference type="InterPro" id="IPR001031">
    <property type="entry name" value="Thioesterase"/>
</dbReference>
<dbReference type="Gene3D" id="1.10.1200.10">
    <property type="entry name" value="ACP-like"/>
    <property type="match status" value="1"/>
</dbReference>
<keyword evidence="7" id="KW-1185">Reference proteome</keyword>
<name>A0A9P6IYJ9_9FUNG</name>
<accession>A0A9P6IYJ9</accession>
<feature type="domain" description="Thioesterase" evidence="5">
    <location>
        <begin position="485"/>
        <end position="563"/>
    </location>
</feature>
<dbReference type="Proteomes" id="UP000749646">
    <property type="component" value="Unassembled WGS sequence"/>
</dbReference>
<dbReference type="SUPFAM" id="SSF52777">
    <property type="entry name" value="CoA-dependent acyltransferases"/>
    <property type="match status" value="1"/>
</dbReference>
<dbReference type="InterPro" id="IPR001242">
    <property type="entry name" value="Condensation_dom"/>
</dbReference>
<reference evidence="6" key="1">
    <citation type="journal article" date="2020" name="Fungal Divers.">
        <title>Resolving the Mortierellaceae phylogeny through synthesis of multi-gene phylogenetics and phylogenomics.</title>
        <authorList>
            <person name="Vandepol N."/>
            <person name="Liber J."/>
            <person name="Desiro A."/>
            <person name="Na H."/>
            <person name="Kennedy M."/>
            <person name="Barry K."/>
            <person name="Grigoriev I.V."/>
            <person name="Miller A.N."/>
            <person name="O'Donnell K."/>
            <person name="Stajich J.E."/>
            <person name="Bonito G."/>
        </authorList>
    </citation>
    <scope>NUCLEOTIDE SEQUENCE</scope>
    <source>
        <strain evidence="6">MES-2147</strain>
    </source>
</reference>
<feature type="domain" description="Condensation" evidence="4">
    <location>
        <begin position="25"/>
        <end position="99"/>
    </location>
</feature>
<dbReference type="Gene3D" id="3.40.50.12780">
    <property type="entry name" value="N-terminal domain of ligase-like"/>
    <property type="match status" value="2"/>
</dbReference>
<feature type="domain" description="AMP-dependent synthetase/ligase" evidence="3">
    <location>
        <begin position="120"/>
        <end position="200"/>
    </location>
</feature>
<dbReference type="GO" id="GO:0003824">
    <property type="term" value="F:catalytic activity"/>
    <property type="evidence" value="ECO:0007669"/>
    <property type="project" value="InterPro"/>
</dbReference>
<proteinExistence type="predicted"/>
<evidence type="ECO:0000259" key="3">
    <source>
        <dbReference type="Pfam" id="PF00501"/>
    </source>
</evidence>
<evidence type="ECO:0000313" key="7">
    <source>
        <dbReference type="Proteomes" id="UP000749646"/>
    </source>
</evidence>
<dbReference type="InterPro" id="IPR045851">
    <property type="entry name" value="AMP-bd_C_sf"/>
</dbReference>
<dbReference type="Gene3D" id="3.30.559.30">
    <property type="entry name" value="Nonribosomal peptide synthetase, condensation domain"/>
    <property type="match status" value="1"/>
</dbReference>
<protein>
    <recommendedName>
        <fullName evidence="8">Carrier domain-containing protein</fullName>
    </recommendedName>
</protein>
<dbReference type="AlphaFoldDB" id="A0A9P6IYJ9"/>
<organism evidence="6 7">
    <name type="scientific">Modicella reniformis</name>
    <dbReference type="NCBI Taxonomy" id="1440133"/>
    <lineage>
        <taxon>Eukaryota</taxon>
        <taxon>Fungi</taxon>
        <taxon>Fungi incertae sedis</taxon>
        <taxon>Mucoromycota</taxon>
        <taxon>Mortierellomycotina</taxon>
        <taxon>Mortierellomycetes</taxon>
        <taxon>Mortierellales</taxon>
        <taxon>Mortierellaceae</taxon>
        <taxon>Modicella</taxon>
    </lineage>
</organism>
<evidence type="ECO:0000313" key="6">
    <source>
        <dbReference type="EMBL" id="KAF9953263.1"/>
    </source>
</evidence>
<sequence>MSHSPLFQNNEEVEWHLPAIETVEVGSSYDIAKFDLTLQLYESDEEIAGSLGYSTVLFDRSTVERHVGYLCKMLESMTTDADRVITTTEMIAPTERDLLLQTWNETKQDYPSNLCIHQLFEQQFERAPHATALVFMDQSMTYVELNTRANQLAHHLIELGVRPDMLATLKAGGAYIPTYASERLQDILNDATPDVVIADSRDRRFLKQPSAPLHGNLQKTLIPVGRPIANKRVYILDHNARPVPVSVAGELYIGGVGIARGYLNQPELSAKAFLLDPFVTDADARMYKTGDLARYLPDGNILFLGRNDHLVKIRGFRIELGEIEAHLTDHPLVEKAVVLSMGKGNSKRLVAYVVVVVAEANDQLTSTLHTYLSIKLPSYMVPSTIPLTPNGKLDRRQLPQPDSSVLVQEETYEAAQGEIETALLTIWMDLLNIDRIGRHDNFFMLGGHSLRNDLPHSIVIRLQYQPRSIVRGTNDRRVGTTNSGSSGLSWSYVGLSKYMHPDQPIFGLHFRGFFDDDQPAASLEDMAIDYIDQIRRIQPYGPYYLLGYSLGGMIAHTIAAHLELFAMMDAIPCVDKQALAGKRPDEEEEEEEEDDDTNFIHFFSQTVPRIMFPT</sequence>